<keyword evidence="3" id="KW-1185">Reference proteome</keyword>
<dbReference type="STRING" id="985053.VMUT_1801"/>
<dbReference type="OrthoDB" id="26521at2157"/>
<name>F0QVA0_VULM7</name>
<dbReference type="InterPro" id="IPR024502">
    <property type="entry name" value="DUF3194"/>
</dbReference>
<dbReference type="Gene3D" id="3.30.300.100">
    <property type="entry name" value="MTH677-like"/>
    <property type="match status" value="1"/>
</dbReference>
<dbReference type="Proteomes" id="UP000007485">
    <property type="component" value="Chromosome"/>
</dbReference>
<evidence type="ECO:0000313" key="3">
    <source>
        <dbReference type="Proteomes" id="UP000007485"/>
    </source>
</evidence>
<evidence type="ECO:0000256" key="1">
    <source>
        <dbReference type="ARBA" id="ARBA00008515"/>
    </source>
</evidence>
<reference evidence="2 3" key="1">
    <citation type="journal article" date="2011" name="J. Bacteriol.">
        <title>Complete genome sequence of 'Vulcanisaeta moutnovskia' strain 768-28, a novel member of the hyperthermophilic crenarchaeal genus vulcanisaeta.</title>
        <authorList>
            <person name="Gumerov V.M."/>
            <person name="Mardanov A.V."/>
            <person name="Beletsky A.V."/>
            <person name="Prokofeva M.I."/>
            <person name="Bonch-Osmolovskaya E.A."/>
            <person name="Ravin N.V."/>
            <person name="Skryabin K.G."/>
        </authorList>
    </citation>
    <scope>NUCLEOTIDE SEQUENCE [LARGE SCALE GENOMIC DNA]</scope>
    <source>
        <strain evidence="2 3">768-28</strain>
    </source>
</reference>
<dbReference type="Pfam" id="PF11419">
    <property type="entry name" value="DUF3194"/>
    <property type="match status" value="1"/>
</dbReference>
<dbReference type="KEGG" id="vmo:VMUT_1801"/>
<dbReference type="eggNOG" id="arCOG05568">
    <property type="taxonomic scope" value="Archaea"/>
</dbReference>
<gene>
    <name evidence="2" type="ordered locus">VMUT_1801</name>
</gene>
<organism evidence="2 3">
    <name type="scientific">Vulcanisaeta moutnovskia (strain 768-28)</name>
    <dbReference type="NCBI Taxonomy" id="985053"/>
    <lineage>
        <taxon>Archaea</taxon>
        <taxon>Thermoproteota</taxon>
        <taxon>Thermoprotei</taxon>
        <taxon>Thermoproteales</taxon>
        <taxon>Thermoproteaceae</taxon>
        <taxon>Vulcanisaeta</taxon>
    </lineage>
</organism>
<sequence length="113" mass="12874">MSNYEILNDIANVIAEEIYRYLMHRLPEKLLEDFVINVGFTNLANYNLEISIEAMTNPLLKGLDSIINDAVEFGFKIADYLMDKFKGGELIGLSTGEIERIAEEYAKNLYSNT</sequence>
<dbReference type="HOGENOM" id="CLU_2127967_0_0_2"/>
<dbReference type="RefSeq" id="WP_013605164.1">
    <property type="nucleotide sequence ID" value="NC_015151.1"/>
</dbReference>
<evidence type="ECO:0000313" key="2">
    <source>
        <dbReference type="EMBL" id="ADY02002.1"/>
    </source>
</evidence>
<comment type="similarity">
    <text evidence="1">Belongs to the UPF0440 family.</text>
</comment>
<protein>
    <submittedName>
        <fullName evidence="2">Uncharacterized protein</fullName>
    </submittedName>
</protein>
<dbReference type="EMBL" id="CP002529">
    <property type="protein sequence ID" value="ADY02002.1"/>
    <property type="molecule type" value="Genomic_DNA"/>
</dbReference>
<accession>F0QVA0</accession>
<dbReference type="AlphaFoldDB" id="F0QVA0"/>
<proteinExistence type="inferred from homology"/>
<dbReference type="InterPro" id="IPR035954">
    <property type="entry name" value="MTH677-like_sf"/>
</dbReference>
<dbReference type="GeneID" id="10289453"/>